<dbReference type="PROSITE" id="PS50835">
    <property type="entry name" value="IG_LIKE"/>
    <property type="match status" value="1"/>
</dbReference>
<proteinExistence type="predicted"/>
<feature type="domain" description="Ig-like" evidence="1">
    <location>
        <begin position="133"/>
        <end position="178"/>
    </location>
</feature>
<protein>
    <recommendedName>
        <fullName evidence="1">Ig-like domain-containing protein</fullName>
    </recommendedName>
</protein>
<accession>A0A7R8ZZQ2</accession>
<evidence type="ECO:0000259" key="1">
    <source>
        <dbReference type="PROSITE" id="PS50835"/>
    </source>
</evidence>
<organism evidence="2">
    <name type="scientific">Darwinula stevensoni</name>
    <dbReference type="NCBI Taxonomy" id="69355"/>
    <lineage>
        <taxon>Eukaryota</taxon>
        <taxon>Metazoa</taxon>
        <taxon>Ecdysozoa</taxon>
        <taxon>Arthropoda</taxon>
        <taxon>Crustacea</taxon>
        <taxon>Oligostraca</taxon>
        <taxon>Ostracoda</taxon>
        <taxon>Podocopa</taxon>
        <taxon>Podocopida</taxon>
        <taxon>Darwinulocopina</taxon>
        <taxon>Darwinuloidea</taxon>
        <taxon>Darwinulidae</taxon>
        <taxon>Darwinula</taxon>
    </lineage>
</organism>
<gene>
    <name evidence="2" type="ORF">DSTB1V02_LOCUS2877</name>
</gene>
<sequence length="225" mass="24684">MISSRLAKTKKCERKAIKTCWEPSTKYWSQYVTGDCGKEGKVNDAALREAFLQQVPFGFACFCFNPPHNSPVSPYMLPLLRDVINYVRGCVGVAGASKAFSESGWDEDGGRVGGSVGSEAGVELSLKWVVAPPRVVIAVPRSGSRGNGDSEQEPVLRLPCRATGDPAYGQLSVTWTHNRLQINSTKRRLLDSNGDLVFSREVQPKYLLNVHPTILNEGCHFGQQL</sequence>
<reference evidence="2" key="1">
    <citation type="submission" date="2020-11" db="EMBL/GenBank/DDBJ databases">
        <authorList>
            <person name="Tran Van P."/>
        </authorList>
    </citation>
    <scope>NUCLEOTIDE SEQUENCE</scope>
</reference>
<keyword evidence="3" id="KW-1185">Reference proteome</keyword>
<evidence type="ECO:0000313" key="3">
    <source>
        <dbReference type="Proteomes" id="UP000677054"/>
    </source>
</evidence>
<dbReference type="EMBL" id="LR899856">
    <property type="protein sequence ID" value="CAD7242936.1"/>
    <property type="molecule type" value="Genomic_DNA"/>
</dbReference>
<evidence type="ECO:0000313" key="2">
    <source>
        <dbReference type="EMBL" id="CAD7242936.1"/>
    </source>
</evidence>
<name>A0A7R8ZZQ2_9CRUS</name>
<dbReference type="Proteomes" id="UP000677054">
    <property type="component" value="Unassembled WGS sequence"/>
</dbReference>
<dbReference type="AlphaFoldDB" id="A0A7R8ZZQ2"/>
<dbReference type="EMBL" id="CAJPEV010000339">
    <property type="protein sequence ID" value="CAG0884193.1"/>
    <property type="molecule type" value="Genomic_DNA"/>
</dbReference>
<dbReference type="InterPro" id="IPR007110">
    <property type="entry name" value="Ig-like_dom"/>
</dbReference>